<dbReference type="RefSeq" id="WP_172460367.1">
    <property type="nucleotide sequence ID" value="NZ_LWIF01000001.1"/>
</dbReference>
<keyword evidence="2" id="KW-1185">Reference proteome</keyword>
<evidence type="ECO:0000313" key="2">
    <source>
        <dbReference type="Proteomes" id="UP000255417"/>
    </source>
</evidence>
<evidence type="ECO:0000313" key="1">
    <source>
        <dbReference type="EMBL" id="SUB59098.1"/>
    </source>
</evidence>
<name>A0A379CAD3_9PAST</name>
<accession>A0A379CAD3</accession>
<sequence length="50" mass="6227">MVNPTQLDIAVHFYHFFANKFYQTGEQRYWIKTYKAWQMIAELRGKQQWN</sequence>
<gene>
    <name evidence="1" type="ORF">NCTC12872_01073</name>
</gene>
<reference evidence="1 2" key="1">
    <citation type="submission" date="2018-06" db="EMBL/GenBank/DDBJ databases">
        <authorList>
            <consortium name="Pathogen Informatics"/>
            <person name="Doyle S."/>
        </authorList>
    </citation>
    <scope>NUCLEOTIDE SEQUENCE [LARGE SCALE GENOMIC DNA]</scope>
    <source>
        <strain evidence="1 2">NCTC12872</strain>
    </source>
</reference>
<dbReference type="EMBL" id="UGTA01000001">
    <property type="protein sequence ID" value="SUB59098.1"/>
    <property type="molecule type" value="Genomic_DNA"/>
</dbReference>
<organism evidence="1 2">
    <name type="scientific">Phocoenobacter uteri</name>
    <dbReference type="NCBI Taxonomy" id="146806"/>
    <lineage>
        <taxon>Bacteria</taxon>
        <taxon>Pseudomonadati</taxon>
        <taxon>Pseudomonadota</taxon>
        <taxon>Gammaproteobacteria</taxon>
        <taxon>Pasteurellales</taxon>
        <taxon>Pasteurellaceae</taxon>
        <taxon>Phocoenobacter</taxon>
    </lineage>
</organism>
<dbReference type="Proteomes" id="UP000255417">
    <property type="component" value="Unassembled WGS sequence"/>
</dbReference>
<dbReference type="AlphaFoldDB" id="A0A379CAD3"/>
<proteinExistence type="predicted"/>
<protein>
    <submittedName>
        <fullName evidence="1">Uncharacterized protein</fullName>
    </submittedName>
</protein>